<evidence type="ECO:0000313" key="3">
    <source>
        <dbReference type="Proteomes" id="UP001353858"/>
    </source>
</evidence>
<dbReference type="EMBL" id="JARPUR010000001">
    <property type="protein sequence ID" value="KAK4883741.1"/>
    <property type="molecule type" value="Genomic_DNA"/>
</dbReference>
<dbReference type="Gene3D" id="1.10.238.20">
    <property type="entry name" value="Pheromone/general odorant binding protein domain"/>
    <property type="match status" value="1"/>
</dbReference>
<comment type="caution">
    <text evidence="2">The sequence shown here is derived from an EMBL/GenBank/DDBJ whole genome shotgun (WGS) entry which is preliminary data.</text>
</comment>
<dbReference type="CDD" id="cd23992">
    <property type="entry name" value="PBP_GOBP"/>
    <property type="match status" value="1"/>
</dbReference>
<evidence type="ECO:0000313" key="2">
    <source>
        <dbReference type="EMBL" id="KAK4883741.1"/>
    </source>
</evidence>
<dbReference type="InterPro" id="IPR006170">
    <property type="entry name" value="PBP/GOBP"/>
</dbReference>
<dbReference type="GO" id="GO:0005549">
    <property type="term" value="F:odorant binding"/>
    <property type="evidence" value="ECO:0007669"/>
    <property type="project" value="InterPro"/>
</dbReference>
<evidence type="ECO:0000256" key="1">
    <source>
        <dbReference type="SAM" id="Phobius"/>
    </source>
</evidence>
<name>A0AAN7SBU6_9COLE</name>
<dbReference type="Proteomes" id="UP001353858">
    <property type="component" value="Unassembled WGS sequence"/>
</dbReference>
<accession>A0AAN7SBU6</accession>
<dbReference type="Pfam" id="PF01395">
    <property type="entry name" value="PBP_GOBP"/>
    <property type="match status" value="1"/>
</dbReference>
<dbReference type="InterPro" id="IPR036728">
    <property type="entry name" value="PBP_GOBP_sf"/>
</dbReference>
<keyword evidence="1" id="KW-0812">Transmembrane</keyword>
<feature type="transmembrane region" description="Helical" evidence="1">
    <location>
        <begin position="26"/>
        <end position="49"/>
    </location>
</feature>
<dbReference type="AlphaFoldDB" id="A0AAN7SBU6"/>
<gene>
    <name evidence="2" type="ORF">RN001_000012</name>
</gene>
<protein>
    <submittedName>
        <fullName evidence="2">Uncharacterized protein</fullName>
    </submittedName>
</protein>
<keyword evidence="1" id="KW-1133">Transmembrane helix</keyword>
<organism evidence="2 3">
    <name type="scientific">Aquatica leii</name>
    <dbReference type="NCBI Taxonomy" id="1421715"/>
    <lineage>
        <taxon>Eukaryota</taxon>
        <taxon>Metazoa</taxon>
        <taxon>Ecdysozoa</taxon>
        <taxon>Arthropoda</taxon>
        <taxon>Hexapoda</taxon>
        <taxon>Insecta</taxon>
        <taxon>Pterygota</taxon>
        <taxon>Neoptera</taxon>
        <taxon>Endopterygota</taxon>
        <taxon>Coleoptera</taxon>
        <taxon>Polyphaga</taxon>
        <taxon>Elateriformia</taxon>
        <taxon>Elateroidea</taxon>
        <taxon>Lampyridae</taxon>
        <taxon>Luciolinae</taxon>
        <taxon>Aquatica</taxon>
    </lineage>
</organism>
<reference evidence="3" key="1">
    <citation type="submission" date="2023-01" db="EMBL/GenBank/DDBJ databases">
        <title>Key to firefly adult light organ development and bioluminescence: homeobox transcription factors regulate luciferase expression and transportation to peroxisome.</title>
        <authorList>
            <person name="Fu X."/>
        </authorList>
    </citation>
    <scope>NUCLEOTIDE SEQUENCE [LARGE SCALE GENOMIC DNA]</scope>
</reference>
<sequence length="174" mass="20490">MYRNCIKSEDNLKVCYLYREINSNKFQLVTIMYLYTFYCVLCFAQVFSFDLPEKVYTKECMEKLNINKEDVRNMVDKDFFFARGDPQTNEFVECSAISRNFISESGEMNRDILYHDLLDVVLPLFNKTTDSEIANKIVDECIDNRKDNLADRLVDLHNCLVNAINKYGKSLYTI</sequence>
<dbReference type="SUPFAM" id="SSF47565">
    <property type="entry name" value="Insect pheromone/odorant-binding proteins"/>
    <property type="match status" value="1"/>
</dbReference>
<keyword evidence="3" id="KW-1185">Reference proteome</keyword>
<keyword evidence="1" id="KW-0472">Membrane</keyword>
<proteinExistence type="predicted"/>